<keyword evidence="2" id="KW-1185">Reference proteome</keyword>
<reference evidence="1" key="1">
    <citation type="submission" date="2004-02" db="EMBL/GenBank/DDBJ databases">
        <authorList>
            <consortium name="DOE Joint Genome Institute"/>
        </authorList>
    </citation>
    <scope>NUCLEOTIDE SEQUENCE [LARGE SCALE GENOMIC DNA]</scope>
    <source>
        <strain evidence="1">WH 8501</strain>
    </source>
</reference>
<dbReference type="EMBL" id="AADV02000003">
    <property type="protein sequence ID" value="EAM51950.1"/>
    <property type="molecule type" value="Genomic_DNA"/>
</dbReference>
<comment type="caution">
    <text evidence="1">The sequence shown here is derived from an EMBL/GenBank/DDBJ whole genome shotgun (WGS) entry which is preliminary data.</text>
</comment>
<gene>
    <name evidence="1" type="ORF">CwatDRAFT_5002</name>
</gene>
<reference evidence="1" key="2">
    <citation type="submission" date="2005-06" db="EMBL/GenBank/DDBJ databases">
        <title>Sequencing of the draft genome and assembly of Crocosphaera watsonii WH 8501.</title>
        <authorList>
            <consortium name="US DOE Joint Genome Institute (JGI-PGF)"/>
            <person name="Copeland A."/>
            <person name="Lucas S."/>
            <person name="Lapidus A."/>
            <person name="Barry K."/>
            <person name="Detter C."/>
            <person name="Glavina T."/>
            <person name="Hammon N."/>
            <person name="Israni S."/>
            <person name="Pitluck S."/>
            <person name="Richardson P."/>
        </authorList>
    </citation>
    <scope>NUCLEOTIDE SEQUENCE [LARGE SCALE GENOMIC DNA]</scope>
    <source>
        <strain evidence="1">WH 8501</strain>
    </source>
</reference>
<dbReference type="Proteomes" id="UP000003922">
    <property type="component" value="Unassembled WGS sequence"/>
</dbReference>
<sequence length="79" mass="8381">MRNPGKVVQISQSQIRGAAWLKAMDTSNSKGSGCDRSIKQMDVGPTLVMPAGAPSGAAEPQDFTILGQVSSYRSIQIEE</sequence>
<evidence type="ECO:0000313" key="1">
    <source>
        <dbReference type="EMBL" id="EAM51950.1"/>
    </source>
</evidence>
<dbReference type="AlphaFoldDB" id="Q4C6L8"/>
<dbReference type="RefSeq" id="WP_007304586.1">
    <property type="nucleotide sequence ID" value="NZ_AADV02000003.1"/>
</dbReference>
<name>Q4C6L8_CROWT</name>
<accession>Q4C6L8</accession>
<evidence type="ECO:0000313" key="2">
    <source>
        <dbReference type="Proteomes" id="UP000003922"/>
    </source>
</evidence>
<reference evidence="1" key="3">
    <citation type="submission" date="2016-12" db="EMBL/GenBank/DDBJ databases">
        <title>Annotation of the draft genome assembly of Crocosphaera watsonii WH 8501.</title>
        <authorList>
            <consortium name="US DOE Joint Genome Institute (JGI-ORNL)"/>
            <person name="Larimer F."/>
            <person name="Land M."/>
        </authorList>
    </citation>
    <scope>NUCLEOTIDE SEQUENCE</scope>
    <source>
        <strain evidence="1">WH 8501</strain>
    </source>
</reference>
<organism evidence="1 2">
    <name type="scientific">Crocosphaera watsonii WH 8501</name>
    <dbReference type="NCBI Taxonomy" id="165597"/>
    <lineage>
        <taxon>Bacteria</taxon>
        <taxon>Bacillati</taxon>
        <taxon>Cyanobacteriota</taxon>
        <taxon>Cyanophyceae</taxon>
        <taxon>Oscillatoriophycideae</taxon>
        <taxon>Chroococcales</taxon>
        <taxon>Aphanothecaceae</taxon>
        <taxon>Crocosphaera</taxon>
    </lineage>
</organism>
<dbReference type="KEGG" id="cwa:CwatDRAFT_5002"/>
<proteinExistence type="predicted"/>
<protein>
    <submittedName>
        <fullName evidence="1">Uncharacterized protein</fullName>
    </submittedName>
</protein>